<dbReference type="STRING" id="42251.A0A2T6ZXA0"/>
<proteinExistence type="inferred from homology"/>
<dbReference type="InterPro" id="IPR036167">
    <property type="entry name" value="tRNA_intron_Endo_cat-like_sf"/>
</dbReference>
<feature type="region of interest" description="Disordered" evidence="3">
    <location>
        <begin position="34"/>
        <end position="56"/>
    </location>
</feature>
<evidence type="ECO:0000256" key="1">
    <source>
        <dbReference type="ARBA" id="ARBA00006091"/>
    </source>
</evidence>
<keyword evidence="2" id="KW-0819">tRNA processing</keyword>
<dbReference type="EMBL" id="NESQ01000073">
    <property type="protein sequence ID" value="PUU80098.1"/>
    <property type="molecule type" value="Genomic_DNA"/>
</dbReference>
<dbReference type="Proteomes" id="UP000244722">
    <property type="component" value="Unassembled WGS sequence"/>
</dbReference>
<organism evidence="5 6">
    <name type="scientific">Tuber borchii</name>
    <name type="common">White truffle</name>
    <dbReference type="NCBI Taxonomy" id="42251"/>
    <lineage>
        <taxon>Eukaryota</taxon>
        <taxon>Fungi</taxon>
        <taxon>Dikarya</taxon>
        <taxon>Ascomycota</taxon>
        <taxon>Pezizomycotina</taxon>
        <taxon>Pezizomycetes</taxon>
        <taxon>Pezizales</taxon>
        <taxon>Tuberaceae</taxon>
        <taxon>Tuber</taxon>
    </lineage>
</organism>
<comment type="similarity">
    <text evidence="1">Belongs to the SEN15 family.</text>
</comment>
<name>A0A2T6ZXA0_TUBBO</name>
<keyword evidence="6" id="KW-1185">Reference proteome</keyword>
<feature type="compositionally biased region" description="Basic and acidic residues" evidence="3">
    <location>
        <begin position="100"/>
        <end position="109"/>
    </location>
</feature>
<comment type="caution">
    <text evidence="5">The sequence shown here is derived from an EMBL/GenBank/DDBJ whole genome shotgun (WGS) entry which is preliminary data.</text>
</comment>
<feature type="compositionally biased region" description="Acidic residues" evidence="3">
    <location>
        <begin position="85"/>
        <end position="99"/>
    </location>
</feature>
<protein>
    <submittedName>
        <fullName evidence="5">tRNA-splicing endonuclease subunit Sen15</fullName>
    </submittedName>
</protein>
<keyword evidence="5" id="KW-0378">Hydrolase</keyword>
<feature type="domain" description="tRNA-splicing endonuclease subunit Sen15" evidence="4">
    <location>
        <begin position="24"/>
        <end position="136"/>
    </location>
</feature>
<evidence type="ECO:0000259" key="4">
    <source>
        <dbReference type="Pfam" id="PF09631"/>
    </source>
</evidence>
<dbReference type="PANTHER" id="PTHR28518:SF1">
    <property type="entry name" value="TRNA-SPLICING ENDONUCLEASE SUBUNIT SEN15"/>
    <property type="match status" value="1"/>
</dbReference>
<dbReference type="OrthoDB" id="10002170at2759"/>
<dbReference type="InterPro" id="IPR018593">
    <property type="entry name" value="tRNA-endonuc_su_Sen15"/>
</dbReference>
<dbReference type="Pfam" id="PF09631">
    <property type="entry name" value="Sen15"/>
    <property type="match status" value="1"/>
</dbReference>
<dbReference type="AlphaFoldDB" id="A0A2T6ZXA0"/>
<evidence type="ECO:0000256" key="3">
    <source>
        <dbReference type="SAM" id="MobiDB-lite"/>
    </source>
</evidence>
<dbReference type="InterPro" id="IPR042777">
    <property type="entry name" value="Sen15_fungi"/>
</dbReference>
<dbReference type="PANTHER" id="PTHR28518">
    <property type="entry name" value="TRNA-SPLICING ENDONUCLEASE SUBUNIT SEN15"/>
    <property type="match status" value="1"/>
</dbReference>
<keyword evidence="5" id="KW-0255">Endonuclease</keyword>
<dbReference type="GO" id="GO:0003676">
    <property type="term" value="F:nucleic acid binding"/>
    <property type="evidence" value="ECO:0007669"/>
    <property type="project" value="InterPro"/>
</dbReference>
<evidence type="ECO:0000313" key="5">
    <source>
        <dbReference type="EMBL" id="PUU80098.1"/>
    </source>
</evidence>
<reference evidence="5 6" key="1">
    <citation type="submission" date="2017-04" db="EMBL/GenBank/DDBJ databases">
        <title>Draft genome sequence of Tuber borchii Vittad., a whitish edible truffle.</title>
        <authorList>
            <consortium name="DOE Joint Genome Institute"/>
            <person name="Murat C."/>
            <person name="Kuo A."/>
            <person name="Barry K.W."/>
            <person name="Clum A."/>
            <person name="Dockter R.B."/>
            <person name="Fauchery L."/>
            <person name="Iotti M."/>
            <person name="Kohler A."/>
            <person name="Labutti K."/>
            <person name="Lindquist E.A."/>
            <person name="Lipzen A."/>
            <person name="Ohm R.A."/>
            <person name="Wang M."/>
            <person name="Grigoriev I.V."/>
            <person name="Zambonelli A."/>
            <person name="Martin F.M."/>
        </authorList>
    </citation>
    <scope>NUCLEOTIDE SEQUENCE [LARGE SCALE GENOMIC DNA]</scope>
    <source>
        <strain evidence="5 6">Tbo3840</strain>
    </source>
</reference>
<keyword evidence="5" id="KW-0540">Nuclease</keyword>
<evidence type="ECO:0000313" key="6">
    <source>
        <dbReference type="Proteomes" id="UP000244722"/>
    </source>
</evidence>
<gene>
    <name evidence="5" type="ORF">B9Z19DRAFT_1080309</name>
</gene>
<dbReference type="GO" id="GO:0000379">
    <property type="term" value="P:tRNA-type intron splice site recognition and cleavage"/>
    <property type="evidence" value="ECO:0007669"/>
    <property type="project" value="InterPro"/>
</dbReference>
<feature type="region of interest" description="Disordered" evidence="3">
    <location>
        <begin position="83"/>
        <end position="111"/>
    </location>
</feature>
<dbReference type="Gene3D" id="3.40.1350.10">
    <property type="match status" value="1"/>
</dbReference>
<dbReference type="GO" id="GO:0000213">
    <property type="term" value="F:tRNA-intron lyase activity"/>
    <property type="evidence" value="ECO:0007669"/>
    <property type="project" value="TreeGrafter"/>
</dbReference>
<evidence type="ECO:0000256" key="2">
    <source>
        <dbReference type="ARBA" id="ARBA00022694"/>
    </source>
</evidence>
<sequence>MSTAEATTPTDPHPQYLHNLLQIVHTNLQHQADWHSLSTHTSPSLPRPLISGIPPEGTKQEWVLPVSLREKWSLRKWAEVFDALPEMDGDEGGDEDDDGGKEKEKEGKKLMMGVVSDDSTVVYYVVGEGIIKPKQN</sequence>
<accession>A0A2T6ZXA0</accession>
<dbReference type="SUPFAM" id="SSF53032">
    <property type="entry name" value="tRNA-intron endonuclease catalytic domain-like"/>
    <property type="match status" value="1"/>
</dbReference>
<dbReference type="GO" id="GO:0000214">
    <property type="term" value="C:tRNA-intron endonuclease complex"/>
    <property type="evidence" value="ECO:0007669"/>
    <property type="project" value="InterPro"/>
</dbReference>
<dbReference type="InterPro" id="IPR011856">
    <property type="entry name" value="tRNA_endonuc-like_dom_sf"/>
</dbReference>
<feature type="compositionally biased region" description="Polar residues" evidence="3">
    <location>
        <begin position="34"/>
        <end position="44"/>
    </location>
</feature>